<feature type="compositionally biased region" description="Polar residues" evidence="2">
    <location>
        <begin position="1"/>
        <end position="13"/>
    </location>
</feature>
<gene>
    <name evidence="3" type="ORF">QYF61_006193</name>
</gene>
<reference evidence="3 4" key="1">
    <citation type="journal article" date="2023" name="J. Hered.">
        <title>Chromosome-level genome of the wood stork (Mycteria americana) provides insight into avian chromosome evolution.</title>
        <authorList>
            <person name="Flamio R. Jr."/>
            <person name="Ramstad K.M."/>
        </authorList>
    </citation>
    <scope>NUCLEOTIDE SEQUENCE [LARGE SCALE GENOMIC DNA]</scope>
    <source>
        <strain evidence="3">JAX WOST 10</strain>
    </source>
</reference>
<feature type="coiled-coil region" evidence="1">
    <location>
        <begin position="79"/>
        <end position="106"/>
    </location>
</feature>
<keyword evidence="4" id="KW-1185">Reference proteome</keyword>
<comment type="caution">
    <text evidence="3">The sequence shown here is derived from an EMBL/GenBank/DDBJ whole genome shotgun (WGS) entry which is preliminary data.</text>
</comment>
<keyword evidence="1" id="KW-0175">Coiled coil</keyword>
<name>A0AAN7PCD1_MYCAM</name>
<feature type="region of interest" description="Disordered" evidence="2">
    <location>
        <begin position="1"/>
        <end position="48"/>
    </location>
</feature>
<feature type="compositionally biased region" description="Basic and acidic residues" evidence="2">
    <location>
        <begin position="17"/>
        <end position="48"/>
    </location>
</feature>
<dbReference type="AlphaFoldDB" id="A0AAN7PCD1"/>
<evidence type="ECO:0000313" key="3">
    <source>
        <dbReference type="EMBL" id="KAK4829732.1"/>
    </source>
</evidence>
<evidence type="ECO:0000313" key="4">
    <source>
        <dbReference type="Proteomes" id="UP001333110"/>
    </source>
</evidence>
<organism evidence="3 4">
    <name type="scientific">Mycteria americana</name>
    <name type="common">Wood stork</name>
    <dbReference type="NCBI Taxonomy" id="33587"/>
    <lineage>
        <taxon>Eukaryota</taxon>
        <taxon>Metazoa</taxon>
        <taxon>Chordata</taxon>
        <taxon>Craniata</taxon>
        <taxon>Vertebrata</taxon>
        <taxon>Euteleostomi</taxon>
        <taxon>Archelosauria</taxon>
        <taxon>Archosauria</taxon>
        <taxon>Dinosauria</taxon>
        <taxon>Saurischia</taxon>
        <taxon>Theropoda</taxon>
        <taxon>Coelurosauria</taxon>
        <taxon>Aves</taxon>
        <taxon>Neognathae</taxon>
        <taxon>Neoaves</taxon>
        <taxon>Aequornithes</taxon>
        <taxon>Ciconiiformes</taxon>
        <taxon>Ciconiidae</taxon>
        <taxon>Mycteria</taxon>
    </lineage>
</organism>
<evidence type="ECO:0000256" key="1">
    <source>
        <dbReference type="SAM" id="Coils"/>
    </source>
</evidence>
<evidence type="ECO:0000256" key="2">
    <source>
        <dbReference type="SAM" id="MobiDB-lite"/>
    </source>
</evidence>
<dbReference type="EMBL" id="JAUNZN010000001">
    <property type="protein sequence ID" value="KAK4829732.1"/>
    <property type="molecule type" value="Genomic_DNA"/>
</dbReference>
<accession>A0AAN7PCD1</accession>
<proteinExistence type="predicted"/>
<dbReference type="Proteomes" id="UP001333110">
    <property type="component" value="Unassembled WGS sequence"/>
</dbReference>
<sequence length="171" mass="20139">MQGAEMQNQNVLALTSKDSHSMGKEELKSRSHLEEHARQSAGKKAELLEQRDSKGQLIKKLVEGICRDEVHLCEELRINFELQKDCERLKRLLNRAMKKLRVYEERESESQHNLQGEMKNRYSEMVNEDGRLRTELKRRRRYQSENAGVAKSQFQKTRSDYTGMKHLPSTY</sequence>
<protein>
    <submittedName>
        <fullName evidence="3">Uncharacterized protein</fullName>
    </submittedName>
</protein>